<evidence type="ECO:0000313" key="3">
    <source>
        <dbReference type="Proteomes" id="UP000269352"/>
    </source>
</evidence>
<dbReference type="Proteomes" id="UP000269352">
    <property type="component" value="Unassembled WGS sequence"/>
</dbReference>
<proteinExistence type="predicted"/>
<dbReference type="EMBL" id="BGZN01000148">
    <property type="protein sequence ID" value="GBR75067.1"/>
    <property type="molecule type" value="Genomic_DNA"/>
</dbReference>
<keyword evidence="3" id="KW-1185">Reference proteome</keyword>
<reference evidence="2 3" key="1">
    <citation type="journal article" date="2019" name="ISME J.">
        <title>Genome analyses of uncultured TG2/ZB3 bacteria in 'Margulisbacteria' specifically attached to ectosymbiotic spirochetes of protists in the termite gut.</title>
        <authorList>
            <person name="Utami Y.D."/>
            <person name="Kuwahara H."/>
            <person name="Igai K."/>
            <person name="Murakami T."/>
            <person name="Sugaya K."/>
            <person name="Morikawa T."/>
            <person name="Nagura Y."/>
            <person name="Yuki M."/>
            <person name="Deevong P."/>
            <person name="Inoue T."/>
            <person name="Kihara K."/>
            <person name="Lo N."/>
            <person name="Yamada A."/>
            <person name="Ohkuma M."/>
            <person name="Hongoh Y."/>
        </authorList>
    </citation>
    <scope>NUCLEOTIDE SEQUENCE [LARGE SCALE GENOMIC DNA]</scope>
    <source>
        <strain evidence="2">NkOx7-01</strain>
    </source>
</reference>
<organism evidence="2 3">
    <name type="scientific">Termititenax aidoneus</name>
    <dbReference type="NCBI Taxonomy" id="2218524"/>
    <lineage>
        <taxon>Bacteria</taxon>
        <taxon>Bacillati</taxon>
        <taxon>Candidatus Margulisiibacteriota</taxon>
        <taxon>Candidatus Termititenacia</taxon>
        <taxon>Candidatus Termititenacales</taxon>
        <taxon>Candidatus Termititenacaceae</taxon>
        <taxon>Candidatus Termititenax</taxon>
    </lineage>
</organism>
<dbReference type="AlphaFoldDB" id="A0A388TDQ3"/>
<feature type="compositionally biased region" description="Basic and acidic residues" evidence="1">
    <location>
        <begin position="145"/>
        <end position="157"/>
    </location>
</feature>
<sequence>MDITRLSQAITHSAGENKSTFGFHIESIELNGQKISRTDIDREISGNQALTDMTNGMTLDDKMATYMAHKALQHFNQSGVQSEQFVVSYQTTGLEGEFKVVIQESEARGIEVVEQGGTARSTGDTFYVVTHGSGEYTYDVPGNEGGRDQTLENYRAR</sequence>
<comment type="caution">
    <text evidence="2">The sequence shown here is derived from an EMBL/GenBank/DDBJ whole genome shotgun (WGS) entry which is preliminary data.</text>
</comment>
<evidence type="ECO:0000256" key="1">
    <source>
        <dbReference type="SAM" id="MobiDB-lite"/>
    </source>
</evidence>
<protein>
    <submittedName>
        <fullName evidence="2">Uncharacterized protein</fullName>
    </submittedName>
</protein>
<feature type="region of interest" description="Disordered" evidence="1">
    <location>
        <begin position="138"/>
        <end position="157"/>
    </location>
</feature>
<name>A0A388TDQ3_TERA1</name>
<accession>A0A388TDQ3</accession>
<gene>
    <name evidence="2" type="ORF">NO1_2129</name>
</gene>
<evidence type="ECO:0000313" key="2">
    <source>
        <dbReference type="EMBL" id="GBR75067.1"/>
    </source>
</evidence>